<accession>A0A368F2G5</accession>
<proteinExistence type="predicted"/>
<name>A0A368F2G5_ANCCA</name>
<comment type="caution">
    <text evidence="1">The sequence shown here is derived from an EMBL/GenBank/DDBJ whole genome shotgun (WGS) entry which is preliminary data.</text>
</comment>
<reference evidence="1 2" key="1">
    <citation type="submission" date="2014-10" db="EMBL/GenBank/DDBJ databases">
        <title>Draft genome of the hookworm Ancylostoma caninum.</title>
        <authorList>
            <person name="Mitreva M."/>
        </authorList>
    </citation>
    <scope>NUCLEOTIDE SEQUENCE [LARGE SCALE GENOMIC DNA]</scope>
    <source>
        <strain evidence="1 2">Baltimore</strain>
    </source>
</reference>
<protein>
    <submittedName>
        <fullName evidence="1">Uncharacterized protein</fullName>
    </submittedName>
</protein>
<keyword evidence="2" id="KW-1185">Reference proteome</keyword>
<evidence type="ECO:0000313" key="1">
    <source>
        <dbReference type="EMBL" id="RCN25085.1"/>
    </source>
</evidence>
<feature type="non-terminal residue" evidence="1">
    <location>
        <position position="54"/>
    </location>
</feature>
<dbReference type="Proteomes" id="UP000252519">
    <property type="component" value="Unassembled WGS sequence"/>
</dbReference>
<dbReference type="AlphaFoldDB" id="A0A368F2G5"/>
<dbReference type="EMBL" id="JOJR01014338">
    <property type="protein sequence ID" value="RCN25085.1"/>
    <property type="molecule type" value="Genomic_DNA"/>
</dbReference>
<gene>
    <name evidence="1" type="ORF">ANCCAN_29205</name>
</gene>
<evidence type="ECO:0000313" key="2">
    <source>
        <dbReference type="Proteomes" id="UP000252519"/>
    </source>
</evidence>
<sequence length="54" mass="6336">MVPILFACQQIQFLQKLLYPARTLLKSIPIYGNYCKVLVLLSLLHTNVLYWNCH</sequence>
<organism evidence="1 2">
    <name type="scientific">Ancylostoma caninum</name>
    <name type="common">Dog hookworm</name>
    <dbReference type="NCBI Taxonomy" id="29170"/>
    <lineage>
        <taxon>Eukaryota</taxon>
        <taxon>Metazoa</taxon>
        <taxon>Ecdysozoa</taxon>
        <taxon>Nematoda</taxon>
        <taxon>Chromadorea</taxon>
        <taxon>Rhabditida</taxon>
        <taxon>Rhabditina</taxon>
        <taxon>Rhabditomorpha</taxon>
        <taxon>Strongyloidea</taxon>
        <taxon>Ancylostomatidae</taxon>
        <taxon>Ancylostomatinae</taxon>
        <taxon>Ancylostoma</taxon>
    </lineage>
</organism>